<feature type="non-terminal residue" evidence="1">
    <location>
        <position position="1"/>
    </location>
</feature>
<comment type="caution">
    <text evidence="1">The sequence shown here is derived from an EMBL/GenBank/DDBJ whole genome shotgun (WGS) entry which is preliminary data.</text>
</comment>
<evidence type="ECO:0000313" key="2">
    <source>
        <dbReference type="Proteomes" id="UP000574390"/>
    </source>
</evidence>
<accession>A0A7J6S0X4</accession>
<reference evidence="1 2" key="1">
    <citation type="submission" date="2020-04" db="EMBL/GenBank/DDBJ databases">
        <title>Perkinsus olseni comparative genomics.</title>
        <authorList>
            <person name="Bogema D.R."/>
        </authorList>
    </citation>
    <scope>NUCLEOTIDE SEQUENCE [LARGE SCALE GENOMIC DNA]</scope>
    <source>
        <strain evidence="1">ATCC PRA-205</strain>
    </source>
</reference>
<proteinExistence type="predicted"/>
<dbReference type="Proteomes" id="UP000574390">
    <property type="component" value="Unassembled WGS sequence"/>
</dbReference>
<sequence>AGNGASNVRNHCKCMRLAQRAKSMINTIEESTKHELKMSMVVALPFWNSLMMRTTYQIRAAEAEALWMAP</sequence>
<organism evidence="1 2">
    <name type="scientific">Perkinsus olseni</name>
    <name type="common">Perkinsus atlanticus</name>
    <dbReference type="NCBI Taxonomy" id="32597"/>
    <lineage>
        <taxon>Eukaryota</taxon>
        <taxon>Sar</taxon>
        <taxon>Alveolata</taxon>
        <taxon>Perkinsozoa</taxon>
        <taxon>Perkinsea</taxon>
        <taxon>Perkinsida</taxon>
        <taxon>Perkinsidae</taxon>
        <taxon>Perkinsus</taxon>
    </lineage>
</organism>
<evidence type="ECO:0000313" key="1">
    <source>
        <dbReference type="EMBL" id="KAF4726607.1"/>
    </source>
</evidence>
<dbReference type="EMBL" id="JABANM010018129">
    <property type="protein sequence ID" value="KAF4726607.1"/>
    <property type="molecule type" value="Genomic_DNA"/>
</dbReference>
<dbReference type="AlphaFoldDB" id="A0A7J6S0X4"/>
<gene>
    <name evidence="1" type="ORF">FOZ62_000977</name>
</gene>
<name>A0A7J6S0X4_PEROL</name>
<protein>
    <submittedName>
        <fullName evidence="1">Uncharacterized protein</fullName>
    </submittedName>
</protein>